<reference evidence="4 5" key="1">
    <citation type="submission" date="2024-02" db="EMBL/GenBank/DDBJ databases">
        <title>De novo assembly and annotation of 12 fungi associated with fruit tree decline syndrome in Ontario, Canada.</title>
        <authorList>
            <person name="Sulman M."/>
            <person name="Ellouze W."/>
            <person name="Ilyukhin E."/>
        </authorList>
    </citation>
    <scope>NUCLEOTIDE SEQUENCE [LARGE SCALE GENOMIC DNA]</scope>
    <source>
        <strain evidence="4 5">M11/M66-122</strain>
    </source>
</reference>
<gene>
    <name evidence="4" type="ORF">SLS62_002562</name>
</gene>
<keyword evidence="2" id="KW-0597">Phosphoprotein</keyword>
<dbReference type="EMBL" id="JAKJXP020000013">
    <property type="protein sequence ID" value="KAK7755336.1"/>
    <property type="molecule type" value="Genomic_DNA"/>
</dbReference>
<dbReference type="Pfam" id="PF23297">
    <property type="entry name" value="ACP_SdgA_C"/>
    <property type="match status" value="1"/>
</dbReference>
<dbReference type="Proteomes" id="UP001320420">
    <property type="component" value="Unassembled WGS sequence"/>
</dbReference>
<evidence type="ECO:0000259" key="3">
    <source>
        <dbReference type="PROSITE" id="PS50075"/>
    </source>
</evidence>
<evidence type="ECO:0000313" key="4">
    <source>
        <dbReference type="EMBL" id="KAK7755336.1"/>
    </source>
</evidence>
<dbReference type="PROSITE" id="PS00012">
    <property type="entry name" value="PHOSPHOPANTETHEINE"/>
    <property type="match status" value="1"/>
</dbReference>
<evidence type="ECO:0000313" key="5">
    <source>
        <dbReference type="Proteomes" id="UP001320420"/>
    </source>
</evidence>
<feature type="domain" description="Carrier" evidence="3">
    <location>
        <begin position="1"/>
        <end position="70"/>
    </location>
</feature>
<dbReference type="InterPro" id="IPR006162">
    <property type="entry name" value="Ppantetheine_attach_site"/>
</dbReference>
<proteinExistence type="predicted"/>
<dbReference type="SUPFAM" id="SSF47336">
    <property type="entry name" value="ACP-like"/>
    <property type="match status" value="1"/>
</dbReference>
<evidence type="ECO:0000256" key="1">
    <source>
        <dbReference type="ARBA" id="ARBA00022450"/>
    </source>
</evidence>
<dbReference type="InterPro" id="IPR020806">
    <property type="entry name" value="PKS_PP-bd"/>
</dbReference>
<comment type="caution">
    <text evidence="4">The sequence shown here is derived from an EMBL/GenBank/DDBJ whole genome shotgun (WGS) entry which is preliminary data.</text>
</comment>
<dbReference type="InterPro" id="IPR009081">
    <property type="entry name" value="PP-bd_ACP"/>
</dbReference>
<dbReference type="InterPro" id="IPR036736">
    <property type="entry name" value="ACP-like_sf"/>
</dbReference>
<dbReference type="SMART" id="SM00823">
    <property type="entry name" value="PKS_PP"/>
    <property type="match status" value="1"/>
</dbReference>
<protein>
    <recommendedName>
        <fullName evidence="3">Carrier domain-containing protein</fullName>
    </recommendedName>
</protein>
<sequence length="75" mass="8197">MPIRKLARALSIQPDDVDADQPPHAFGVDSLVAIELRNWVMKEFMADVPVFEITGGRSIAAIGELVSSVSQMKMV</sequence>
<name>A0AAN9UWU6_9PEZI</name>
<accession>A0AAN9UWU6</accession>
<keyword evidence="5" id="KW-1185">Reference proteome</keyword>
<organism evidence="4 5">
    <name type="scientific">Diatrype stigma</name>
    <dbReference type="NCBI Taxonomy" id="117547"/>
    <lineage>
        <taxon>Eukaryota</taxon>
        <taxon>Fungi</taxon>
        <taxon>Dikarya</taxon>
        <taxon>Ascomycota</taxon>
        <taxon>Pezizomycotina</taxon>
        <taxon>Sordariomycetes</taxon>
        <taxon>Xylariomycetidae</taxon>
        <taxon>Xylariales</taxon>
        <taxon>Diatrypaceae</taxon>
        <taxon>Diatrype</taxon>
    </lineage>
</organism>
<evidence type="ECO:0000256" key="2">
    <source>
        <dbReference type="ARBA" id="ARBA00022553"/>
    </source>
</evidence>
<keyword evidence="1" id="KW-0596">Phosphopantetheine</keyword>
<dbReference type="GO" id="GO:0031177">
    <property type="term" value="F:phosphopantetheine binding"/>
    <property type="evidence" value="ECO:0007669"/>
    <property type="project" value="InterPro"/>
</dbReference>
<dbReference type="PROSITE" id="PS50075">
    <property type="entry name" value="CARRIER"/>
    <property type="match status" value="1"/>
</dbReference>
<dbReference type="Gene3D" id="1.10.1200.10">
    <property type="entry name" value="ACP-like"/>
    <property type="match status" value="1"/>
</dbReference>
<dbReference type="AlphaFoldDB" id="A0AAN9UWU6"/>